<protein>
    <recommendedName>
        <fullName evidence="8">Abasic site processing protein</fullName>
        <ecNumber evidence="8">3.4.-.-</ecNumber>
    </recommendedName>
</protein>
<dbReference type="PANTHER" id="PTHR13604">
    <property type="entry name" value="DC12-RELATED"/>
    <property type="match status" value="1"/>
</dbReference>
<keyword evidence="4 8" id="KW-0378">Hydrolase</keyword>
<evidence type="ECO:0000256" key="5">
    <source>
        <dbReference type="ARBA" id="ARBA00023124"/>
    </source>
</evidence>
<feature type="compositionally biased region" description="Low complexity" evidence="9">
    <location>
        <begin position="241"/>
        <end position="250"/>
    </location>
</feature>
<keyword evidence="5" id="KW-0190">Covalent protein-DNA linkage</keyword>
<keyword evidence="6" id="KW-0238">DNA-binding</keyword>
<comment type="caution">
    <text evidence="10">The sequence shown here is derived from an EMBL/GenBank/DDBJ whole genome shotgun (WGS) entry which is preliminary data.</text>
</comment>
<evidence type="ECO:0000256" key="1">
    <source>
        <dbReference type="ARBA" id="ARBA00008136"/>
    </source>
</evidence>
<dbReference type="GO" id="GO:0003697">
    <property type="term" value="F:single-stranded DNA binding"/>
    <property type="evidence" value="ECO:0007669"/>
    <property type="project" value="InterPro"/>
</dbReference>
<evidence type="ECO:0000256" key="4">
    <source>
        <dbReference type="ARBA" id="ARBA00022801"/>
    </source>
</evidence>
<dbReference type="GO" id="GO:0106300">
    <property type="term" value="P:protein-DNA covalent cross-linking repair"/>
    <property type="evidence" value="ECO:0007669"/>
    <property type="project" value="InterPro"/>
</dbReference>
<name>A0A916SES7_9HYPH</name>
<dbReference type="GO" id="GO:0008233">
    <property type="term" value="F:peptidase activity"/>
    <property type="evidence" value="ECO:0007669"/>
    <property type="project" value="UniProtKB-KW"/>
</dbReference>
<keyword evidence="2 8" id="KW-0645">Protease</keyword>
<feature type="compositionally biased region" description="Basic and acidic residues" evidence="9">
    <location>
        <begin position="231"/>
        <end position="240"/>
    </location>
</feature>
<dbReference type="PANTHER" id="PTHR13604:SF0">
    <property type="entry name" value="ABASIC SITE PROCESSING PROTEIN HMCES"/>
    <property type="match status" value="1"/>
</dbReference>
<proteinExistence type="inferred from homology"/>
<keyword evidence="3" id="KW-0227">DNA damage</keyword>
<dbReference type="InterPro" id="IPR036590">
    <property type="entry name" value="SRAP-like"/>
</dbReference>
<evidence type="ECO:0000256" key="6">
    <source>
        <dbReference type="ARBA" id="ARBA00023125"/>
    </source>
</evidence>
<reference evidence="10" key="1">
    <citation type="journal article" date="2014" name="Int. J. Syst. Evol. Microbiol.">
        <title>Complete genome sequence of Corynebacterium casei LMG S-19264T (=DSM 44701T), isolated from a smear-ripened cheese.</title>
        <authorList>
            <consortium name="US DOE Joint Genome Institute (JGI-PGF)"/>
            <person name="Walter F."/>
            <person name="Albersmeier A."/>
            <person name="Kalinowski J."/>
            <person name="Ruckert C."/>
        </authorList>
    </citation>
    <scope>NUCLEOTIDE SEQUENCE</scope>
    <source>
        <strain evidence="10">CGMCC 1.15082</strain>
    </source>
</reference>
<accession>A0A916SES7</accession>
<evidence type="ECO:0000256" key="2">
    <source>
        <dbReference type="ARBA" id="ARBA00022670"/>
    </source>
</evidence>
<dbReference type="Proteomes" id="UP000646478">
    <property type="component" value="Unassembled WGS sequence"/>
</dbReference>
<reference evidence="10" key="2">
    <citation type="submission" date="2020-09" db="EMBL/GenBank/DDBJ databases">
        <authorList>
            <person name="Sun Q."/>
            <person name="Zhou Y."/>
        </authorList>
    </citation>
    <scope>NUCLEOTIDE SEQUENCE</scope>
    <source>
        <strain evidence="10">CGMCC 1.15082</strain>
    </source>
</reference>
<feature type="compositionally biased region" description="Polar residues" evidence="9">
    <location>
        <begin position="210"/>
        <end position="226"/>
    </location>
</feature>
<dbReference type="GO" id="GO:0006508">
    <property type="term" value="P:proteolysis"/>
    <property type="evidence" value="ECO:0007669"/>
    <property type="project" value="UniProtKB-KW"/>
</dbReference>
<organism evidence="10 11">
    <name type="scientific">Brucella endophytica</name>
    <dbReference type="NCBI Taxonomy" id="1963359"/>
    <lineage>
        <taxon>Bacteria</taxon>
        <taxon>Pseudomonadati</taxon>
        <taxon>Pseudomonadota</taxon>
        <taxon>Alphaproteobacteria</taxon>
        <taxon>Hyphomicrobiales</taxon>
        <taxon>Brucellaceae</taxon>
        <taxon>Brucella/Ochrobactrum group</taxon>
        <taxon>Brucella</taxon>
    </lineage>
</organism>
<dbReference type="InterPro" id="IPR003738">
    <property type="entry name" value="SRAP"/>
</dbReference>
<dbReference type="Pfam" id="PF02586">
    <property type="entry name" value="SRAP"/>
    <property type="match status" value="1"/>
</dbReference>
<gene>
    <name evidence="10" type="ORF">GCM10011491_21310</name>
</gene>
<evidence type="ECO:0000313" key="11">
    <source>
        <dbReference type="Proteomes" id="UP000646478"/>
    </source>
</evidence>
<dbReference type="GO" id="GO:0016829">
    <property type="term" value="F:lyase activity"/>
    <property type="evidence" value="ECO:0007669"/>
    <property type="project" value="UniProtKB-KW"/>
</dbReference>
<dbReference type="SUPFAM" id="SSF143081">
    <property type="entry name" value="BB1717-like"/>
    <property type="match status" value="1"/>
</dbReference>
<keyword evidence="11" id="KW-1185">Reference proteome</keyword>
<evidence type="ECO:0000256" key="7">
    <source>
        <dbReference type="ARBA" id="ARBA00023239"/>
    </source>
</evidence>
<dbReference type="Gene3D" id="3.90.1680.10">
    <property type="entry name" value="SOS response associated peptidase-like"/>
    <property type="match status" value="1"/>
</dbReference>
<sequence>MTATRQEVEALFEAMVDDFPPRYNIAPTQPILMVLSGDALAPGGNLPPRMGHLVRWGFIPGWVKNPRDVSLIFNIRSETAAEKNSFRAALTYRRALVPASGFYEWRREGKKRAQAYWVRPRHGGLIAFAGLMESWLGADGSQIDTGAILTTEANATLRPIHERMPVVINPRDFEPWLDCRHNPPHDVARLMRPAEPDFFEAIPVSDKVNRVSNVSPDIQERAQQGLTEEAGPPKEEEKPEPSSGAQLSMF</sequence>
<dbReference type="EMBL" id="BMHH01000007">
    <property type="protein sequence ID" value="GGA92966.1"/>
    <property type="molecule type" value="Genomic_DNA"/>
</dbReference>
<evidence type="ECO:0000256" key="9">
    <source>
        <dbReference type="SAM" id="MobiDB-lite"/>
    </source>
</evidence>
<evidence type="ECO:0000256" key="3">
    <source>
        <dbReference type="ARBA" id="ARBA00022763"/>
    </source>
</evidence>
<feature type="region of interest" description="Disordered" evidence="9">
    <location>
        <begin position="210"/>
        <end position="250"/>
    </location>
</feature>
<evidence type="ECO:0000256" key="8">
    <source>
        <dbReference type="RuleBase" id="RU364100"/>
    </source>
</evidence>
<keyword evidence="7" id="KW-0456">Lyase</keyword>
<dbReference type="EC" id="3.4.-.-" evidence="8"/>
<comment type="similarity">
    <text evidence="1 8">Belongs to the SOS response-associated peptidase family.</text>
</comment>
<dbReference type="AlphaFoldDB" id="A0A916SES7"/>
<evidence type="ECO:0000313" key="10">
    <source>
        <dbReference type="EMBL" id="GGA92966.1"/>
    </source>
</evidence>